<dbReference type="InterPro" id="IPR011250">
    <property type="entry name" value="OMP/PagP_B-barrel"/>
</dbReference>
<dbReference type="AlphaFoldDB" id="A0A9D9ILE3"/>
<keyword evidence="2" id="KW-1133">Transmembrane helix</keyword>
<evidence type="ECO:0000259" key="3">
    <source>
        <dbReference type="Pfam" id="PF13568"/>
    </source>
</evidence>
<organism evidence="4 5">
    <name type="scientific">Candidatus Cryptobacteroides faecigallinarum</name>
    <dbReference type="NCBI Taxonomy" id="2840763"/>
    <lineage>
        <taxon>Bacteria</taxon>
        <taxon>Pseudomonadati</taxon>
        <taxon>Bacteroidota</taxon>
        <taxon>Bacteroidia</taxon>
        <taxon>Bacteroidales</taxon>
        <taxon>Candidatus Cryptobacteroides</taxon>
    </lineage>
</organism>
<accession>A0A9D9ILE3</accession>
<feature type="region of interest" description="Disordered" evidence="1">
    <location>
        <begin position="1"/>
        <end position="22"/>
    </location>
</feature>
<dbReference type="InterPro" id="IPR025665">
    <property type="entry name" value="Beta-barrel_OMP_2"/>
</dbReference>
<dbReference type="SUPFAM" id="SSF56925">
    <property type="entry name" value="OMPA-like"/>
    <property type="match status" value="1"/>
</dbReference>
<comment type="caution">
    <text evidence="4">The sequence shown here is derived from an EMBL/GenBank/DDBJ whole genome shotgun (WGS) entry which is preliminary data.</text>
</comment>
<keyword evidence="2" id="KW-0812">Transmembrane</keyword>
<evidence type="ECO:0000313" key="5">
    <source>
        <dbReference type="Proteomes" id="UP000823757"/>
    </source>
</evidence>
<reference evidence="4" key="1">
    <citation type="submission" date="2020-10" db="EMBL/GenBank/DDBJ databases">
        <authorList>
            <person name="Gilroy R."/>
        </authorList>
    </citation>
    <scope>NUCLEOTIDE SEQUENCE</scope>
    <source>
        <strain evidence="4">B1-13419</strain>
    </source>
</reference>
<feature type="domain" description="Outer membrane protein beta-barrel" evidence="3">
    <location>
        <begin position="253"/>
        <end position="383"/>
    </location>
</feature>
<name>A0A9D9ILE3_9BACT</name>
<reference evidence="4" key="2">
    <citation type="journal article" date="2021" name="PeerJ">
        <title>Extensive microbial diversity within the chicken gut microbiome revealed by metagenomics and culture.</title>
        <authorList>
            <person name="Gilroy R."/>
            <person name="Ravi A."/>
            <person name="Getino M."/>
            <person name="Pursley I."/>
            <person name="Horton D.L."/>
            <person name="Alikhan N.F."/>
            <person name="Baker D."/>
            <person name="Gharbi K."/>
            <person name="Hall N."/>
            <person name="Watson M."/>
            <person name="Adriaenssens E.M."/>
            <person name="Foster-Nyarko E."/>
            <person name="Jarju S."/>
            <person name="Secka A."/>
            <person name="Antonio M."/>
            <person name="Oren A."/>
            <person name="Chaudhuri R.R."/>
            <person name="La Ragione R."/>
            <person name="Hildebrand F."/>
            <person name="Pallen M.J."/>
        </authorList>
    </citation>
    <scope>NUCLEOTIDE SEQUENCE</scope>
    <source>
        <strain evidence="4">B1-13419</strain>
    </source>
</reference>
<gene>
    <name evidence="4" type="ORF">IAB91_00735</name>
</gene>
<feature type="compositionally biased region" description="Basic and acidic residues" evidence="1">
    <location>
        <begin position="1"/>
        <end position="20"/>
    </location>
</feature>
<keyword evidence="2" id="KW-0472">Membrane</keyword>
<feature type="transmembrane region" description="Helical" evidence="2">
    <location>
        <begin position="54"/>
        <end position="74"/>
    </location>
</feature>
<feature type="compositionally biased region" description="Polar residues" evidence="1">
    <location>
        <begin position="154"/>
        <end position="168"/>
    </location>
</feature>
<feature type="region of interest" description="Disordered" evidence="1">
    <location>
        <begin position="114"/>
        <end position="196"/>
    </location>
</feature>
<dbReference type="Pfam" id="PF13568">
    <property type="entry name" value="OMP_b-brl_2"/>
    <property type="match status" value="1"/>
</dbReference>
<protein>
    <submittedName>
        <fullName evidence="4">Porin family protein</fullName>
    </submittedName>
</protein>
<dbReference type="Gene3D" id="2.40.160.20">
    <property type="match status" value="1"/>
</dbReference>
<proteinExistence type="predicted"/>
<evidence type="ECO:0000313" key="4">
    <source>
        <dbReference type="EMBL" id="MBO8473803.1"/>
    </source>
</evidence>
<sequence length="428" mass="47321">MGRDWTDKLRERMQDYKEPEPEGLWEAISGSLDKAVQPGRQTGARTPREKRKNIFIISSLATAAAVLLVVYFSFSNPDTSAVRTMHYTALADNGGNAVLVDYRPERPAPLRQTARPQATYIPQDTVTEVSDETVSDGTAAGITGEHPAKESASKQKNGANDMSGQEGWTMTDKYGDFDDSTVSDAEYRPGNKKERRIHASISASNLPGANTSYPGYAGFASASILSSKELLEEDSPAYSQIPVKSASRSYSETLNTEIRHRQPVRVGLSVRYDLGKHWGIETGLTYSMLSSSISSGSNEYSFRTEQDLHYIGIPLQASYDFFRSRWFSLYANAGGMVEKCVYGKSSTDYVYGGDAVANETSDIRIRQLQWSVNAAIGAEISFTPLVGLYVEPGVSYFFNDGSDVQTIYKERPVNFNIEFGIRFSFPVR</sequence>
<dbReference type="Proteomes" id="UP000823757">
    <property type="component" value="Unassembled WGS sequence"/>
</dbReference>
<evidence type="ECO:0000256" key="1">
    <source>
        <dbReference type="SAM" id="MobiDB-lite"/>
    </source>
</evidence>
<evidence type="ECO:0000256" key="2">
    <source>
        <dbReference type="SAM" id="Phobius"/>
    </source>
</evidence>
<feature type="compositionally biased region" description="Polar residues" evidence="1">
    <location>
        <begin position="114"/>
        <end position="128"/>
    </location>
</feature>
<dbReference type="EMBL" id="JADIMD010000010">
    <property type="protein sequence ID" value="MBO8473803.1"/>
    <property type="molecule type" value="Genomic_DNA"/>
</dbReference>